<comment type="caution">
    <text evidence="1">The sequence shown here is derived from an EMBL/GenBank/DDBJ whole genome shotgun (WGS) entry which is preliminary data.</text>
</comment>
<dbReference type="Proteomes" id="UP000823928">
    <property type="component" value="Unassembled WGS sequence"/>
</dbReference>
<accession>A0A9D1EXA3</accession>
<dbReference type="Pfam" id="PF07963">
    <property type="entry name" value="N_methyl"/>
    <property type="match status" value="1"/>
</dbReference>
<evidence type="ECO:0000313" key="1">
    <source>
        <dbReference type="EMBL" id="HIS35220.1"/>
    </source>
</evidence>
<sequence>MKQKYTAFTLAEVLITLGIIGVVAAMTLPTVISKVDRRININRLKREYSVFQQAFQKIAAENDASFKNALAVCTDNTAQHACLKDIFKAKLNTVQDCDKNSGENLSKCFAAQEDVKQLNGKPVKSSAGYFNNNTTAGVVLSDGSSASFWLDTVECNSSLNKNKQRCGWVVIDVNGPNHNPNTWGKDLYLFFIFTNQIMPADAKSTDNSCSEDNEECYQDDCETGTNYGLTCASKYLFE</sequence>
<dbReference type="InterPro" id="IPR012902">
    <property type="entry name" value="N_methyl_site"/>
</dbReference>
<gene>
    <name evidence="1" type="ORF">IAC10_01125</name>
</gene>
<dbReference type="AlphaFoldDB" id="A0A9D1EXA3"/>
<proteinExistence type="predicted"/>
<name>A0A9D1EXA3_9BACT</name>
<dbReference type="Gene3D" id="3.30.700.10">
    <property type="entry name" value="Glycoprotein, Type 4 Pilin"/>
    <property type="match status" value="1"/>
</dbReference>
<organism evidence="1 2">
    <name type="scientific">Candidatus Scatousia excrementigallinarum</name>
    <dbReference type="NCBI Taxonomy" id="2840935"/>
    <lineage>
        <taxon>Bacteria</taxon>
        <taxon>Candidatus Scatousia</taxon>
    </lineage>
</organism>
<dbReference type="InterPro" id="IPR045584">
    <property type="entry name" value="Pilin-like"/>
</dbReference>
<protein>
    <submittedName>
        <fullName evidence="1">Type II secretion system protein</fullName>
    </submittedName>
</protein>
<reference evidence="1" key="2">
    <citation type="journal article" date="2021" name="PeerJ">
        <title>Extensive microbial diversity within the chicken gut microbiome revealed by metagenomics and culture.</title>
        <authorList>
            <person name="Gilroy R."/>
            <person name="Ravi A."/>
            <person name="Getino M."/>
            <person name="Pursley I."/>
            <person name="Horton D.L."/>
            <person name="Alikhan N.F."/>
            <person name="Baker D."/>
            <person name="Gharbi K."/>
            <person name="Hall N."/>
            <person name="Watson M."/>
            <person name="Adriaenssens E.M."/>
            <person name="Foster-Nyarko E."/>
            <person name="Jarju S."/>
            <person name="Secka A."/>
            <person name="Antonio M."/>
            <person name="Oren A."/>
            <person name="Chaudhuri R.R."/>
            <person name="La Ragione R."/>
            <person name="Hildebrand F."/>
            <person name="Pallen M.J."/>
        </authorList>
    </citation>
    <scope>NUCLEOTIDE SEQUENCE</scope>
    <source>
        <strain evidence="1">6276</strain>
    </source>
</reference>
<dbReference type="EMBL" id="DVIU01000023">
    <property type="protein sequence ID" value="HIS35220.1"/>
    <property type="molecule type" value="Genomic_DNA"/>
</dbReference>
<dbReference type="SUPFAM" id="SSF54523">
    <property type="entry name" value="Pili subunits"/>
    <property type="match status" value="1"/>
</dbReference>
<reference evidence="1" key="1">
    <citation type="submission" date="2020-10" db="EMBL/GenBank/DDBJ databases">
        <authorList>
            <person name="Gilroy R."/>
        </authorList>
    </citation>
    <scope>NUCLEOTIDE SEQUENCE</scope>
    <source>
        <strain evidence="1">6276</strain>
    </source>
</reference>
<evidence type="ECO:0000313" key="2">
    <source>
        <dbReference type="Proteomes" id="UP000823928"/>
    </source>
</evidence>